<dbReference type="Pfam" id="PF20168">
    <property type="entry name" value="PDS5"/>
    <property type="match status" value="1"/>
</dbReference>
<evidence type="ECO:0000313" key="1">
    <source>
        <dbReference type="EMBL" id="EDO49633.1"/>
    </source>
</evidence>
<dbReference type="AlphaFoldDB" id="A7RFN7"/>
<dbReference type="InParanoid" id="A7RFN7"/>
<dbReference type="eggNOG" id="KOG1525">
    <property type="taxonomic scope" value="Eukaryota"/>
</dbReference>
<dbReference type="PhylomeDB" id="A7RFN7"/>
<dbReference type="EMBL" id="DS469508">
    <property type="protein sequence ID" value="EDO49633.1"/>
    <property type="molecule type" value="Genomic_DNA"/>
</dbReference>
<evidence type="ECO:0000313" key="2">
    <source>
        <dbReference type="Proteomes" id="UP000001593"/>
    </source>
</evidence>
<dbReference type="STRING" id="45351.A7RFN7"/>
<proteinExistence type="predicted"/>
<dbReference type="Proteomes" id="UP000001593">
    <property type="component" value="Unassembled WGS sequence"/>
</dbReference>
<protein>
    <submittedName>
        <fullName evidence="1">Uncharacterized protein</fullName>
    </submittedName>
</protein>
<organism evidence="1 2">
    <name type="scientific">Nematostella vectensis</name>
    <name type="common">Starlet sea anemone</name>
    <dbReference type="NCBI Taxonomy" id="45351"/>
    <lineage>
        <taxon>Eukaryota</taxon>
        <taxon>Metazoa</taxon>
        <taxon>Cnidaria</taxon>
        <taxon>Anthozoa</taxon>
        <taxon>Hexacorallia</taxon>
        <taxon>Actiniaria</taxon>
        <taxon>Edwardsiidae</taxon>
        <taxon>Nematostella</taxon>
    </lineage>
</organism>
<reference evidence="1 2" key="1">
    <citation type="journal article" date="2007" name="Science">
        <title>Sea anemone genome reveals ancestral eumetazoan gene repertoire and genomic organization.</title>
        <authorList>
            <person name="Putnam N.H."/>
            <person name="Srivastava M."/>
            <person name="Hellsten U."/>
            <person name="Dirks B."/>
            <person name="Chapman J."/>
            <person name="Salamov A."/>
            <person name="Terry A."/>
            <person name="Shapiro H."/>
            <person name="Lindquist E."/>
            <person name="Kapitonov V.V."/>
            <person name="Jurka J."/>
            <person name="Genikhovich G."/>
            <person name="Grigoriev I.V."/>
            <person name="Lucas S.M."/>
            <person name="Steele R.E."/>
            <person name="Finnerty J.R."/>
            <person name="Technau U."/>
            <person name="Martindale M.Q."/>
            <person name="Rokhsar D.S."/>
        </authorList>
    </citation>
    <scope>NUCLEOTIDE SEQUENCE [LARGE SCALE GENOMIC DNA]</scope>
    <source>
        <strain evidence="2">CH2 X CH6</strain>
    </source>
</reference>
<keyword evidence="2" id="KW-1185">Reference proteome</keyword>
<feature type="non-terminal residue" evidence="1">
    <location>
        <position position="1"/>
    </location>
</feature>
<gene>
    <name evidence="1" type="ORF">NEMVEDRAFT_v1g79738</name>
</gene>
<name>A7RFN7_NEMVE</name>
<sequence length="191" mass="21640">DPCFEVRAKFIKKLHKSLDTLKLPLDYLAIFCLAATESNKDKKTQVRQMIARNINIRKEYLKIHSVAQACSHAILPEYALPCVIHLLAHHPDFDAKSKDSLVEFKEYLWFFMEPIIAANTGNAGLIKKLLENIKQTEDVQCPENATANEAIYALCDLAYGLVLNKVGLVSEEFPLNPLLPKKMFQPSKRVS</sequence>
<dbReference type="HOGENOM" id="CLU_1424826_0_0_1"/>
<accession>A7RFN7</accession>
<dbReference type="OMA" id="PLEYMEI"/>